<dbReference type="SUPFAM" id="SSF143100">
    <property type="entry name" value="TTHA1013/TTHA0281-like"/>
    <property type="match status" value="1"/>
</dbReference>
<dbReference type="PANTHER" id="PTHR34504">
    <property type="entry name" value="ANTITOXIN HICB"/>
    <property type="match status" value="1"/>
</dbReference>
<dbReference type="OrthoDB" id="9807959at2"/>
<evidence type="ECO:0000313" key="3">
    <source>
        <dbReference type="Proteomes" id="UP000001844"/>
    </source>
</evidence>
<dbReference type="eggNOG" id="COG1598">
    <property type="taxonomic scope" value="Bacteria"/>
</dbReference>
<dbReference type="InterPro" id="IPR035069">
    <property type="entry name" value="TTHA1013/TTHA0281-like"/>
</dbReference>
<dbReference type="HOGENOM" id="CLU_114047_5_2_6"/>
<dbReference type="Gene3D" id="3.30.160.250">
    <property type="match status" value="1"/>
</dbReference>
<dbReference type="KEGG" id="nhl:Nhal_0941"/>
<dbReference type="Proteomes" id="UP000001844">
    <property type="component" value="Chromosome"/>
</dbReference>
<dbReference type="RefSeq" id="WP_013032007.1">
    <property type="nucleotide sequence ID" value="NC_013960.1"/>
</dbReference>
<proteinExistence type="predicted"/>
<protein>
    <recommendedName>
        <fullName evidence="1">HicB-like antitoxin of toxin-antitoxin system domain-containing protein</fullName>
    </recommendedName>
</protein>
<feature type="domain" description="HicB-like antitoxin of toxin-antitoxin system" evidence="1">
    <location>
        <begin position="4"/>
        <end position="62"/>
    </location>
</feature>
<keyword evidence="3" id="KW-1185">Reference proteome</keyword>
<dbReference type="InterPro" id="IPR051404">
    <property type="entry name" value="TA_system_antitoxin"/>
</dbReference>
<dbReference type="PANTHER" id="PTHR34504:SF2">
    <property type="entry name" value="UPF0150 PROTEIN SSL0259"/>
    <property type="match status" value="1"/>
</dbReference>
<dbReference type="STRING" id="472759.Nhal_0941"/>
<dbReference type="InterPro" id="IPR031807">
    <property type="entry name" value="HicB-like"/>
</dbReference>
<dbReference type="Pfam" id="PF15919">
    <property type="entry name" value="HicB_lk_antitox"/>
    <property type="match status" value="1"/>
</dbReference>
<accession>D5BYD1</accession>
<organism evidence="2 3">
    <name type="scientific">Nitrosococcus halophilus (strain Nc4)</name>
    <dbReference type="NCBI Taxonomy" id="472759"/>
    <lineage>
        <taxon>Bacteria</taxon>
        <taxon>Pseudomonadati</taxon>
        <taxon>Pseudomonadota</taxon>
        <taxon>Gammaproteobacteria</taxon>
        <taxon>Chromatiales</taxon>
        <taxon>Chromatiaceae</taxon>
        <taxon>Nitrosococcus</taxon>
    </lineage>
</organism>
<reference evidence="3" key="1">
    <citation type="submission" date="2010-04" db="EMBL/GenBank/DDBJ databases">
        <title>Complete genome sequence of Nitrosococcus halophilus Nc4, a salt-adapted, aerobic obligate ammonia-oxidizing sulfur purple bacterium.</title>
        <authorList>
            <consortium name="US DOE Joint Genome Institute"/>
            <person name="Campbell M.A."/>
            <person name="Malfatti S.A."/>
            <person name="Chain P.S.G."/>
            <person name="Heidelberg J.F."/>
            <person name="Ward B.B."/>
            <person name="Klotz M.G."/>
        </authorList>
    </citation>
    <scope>NUCLEOTIDE SEQUENCE [LARGE SCALE GENOMIC DNA]</scope>
    <source>
        <strain evidence="3">Nc4</strain>
    </source>
</reference>
<name>D5BYD1_NITHN</name>
<dbReference type="EMBL" id="CP001798">
    <property type="protein sequence ID" value="ADE14114.1"/>
    <property type="molecule type" value="Genomic_DNA"/>
</dbReference>
<evidence type="ECO:0000313" key="2">
    <source>
        <dbReference type="EMBL" id="ADE14114.1"/>
    </source>
</evidence>
<evidence type="ECO:0000259" key="1">
    <source>
        <dbReference type="Pfam" id="PF15919"/>
    </source>
</evidence>
<gene>
    <name evidence="2" type="ordered locus">Nhal_0941</name>
</gene>
<sequence length="69" mass="7554">MKYLIEIFWSEEDEGYIAVVPDLPGCSAWGATPEEAIREIQDAAAAWVEACRKSGDSIPEPVTKTRNAA</sequence>
<dbReference type="AlphaFoldDB" id="D5BYD1"/>